<keyword evidence="3" id="KW-1185">Reference proteome</keyword>
<comment type="caution">
    <text evidence="2">The sequence shown here is derived from an EMBL/GenBank/DDBJ whole genome shotgun (WGS) entry which is preliminary data.</text>
</comment>
<feature type="region of interest" description="Disordered" evidence="1">
    <location>
        <begin position="160"/>
        <end position="199"/>
    </location>
</feature>
<sequence>MATVNALPGNLPVFDGKDCEYWCVKMNAILGFQELDEIKISHAATSKQAWDILQQVYDNTGRTKKVKLQYLRRQYELLSMTEQETITDYFNRIQVVTNSMRACDEAMTDSKIMEKMLRTLTPSFDHIVVAIKESKDLVKVIVEELQNSLEAHEQRVLERKSNDKVAEQTLQARTSHKSRGRGGWNKRGRGRQAEVVIEM</sequence>
<feature type="compositionally biased region" description="Basic residues" evidence="1">
    <location>
        <begin position="174"/>
        <end position="190"/>
    </location>
</feature>
<dbReference type="OrthoDB" id="1108004at2759"/>
<dbReference type="AlphaFoldDB" id="A0A371FZD5"/>
<feature type="non-terminal residue" evidence="2">
    <location>
        <position position="1"/>
    </location>
</feature>
<dbReference type="PANTHER" id="PTHR35317:SF23">
    <property type="entry name" value="OS04G0629600 PROTEIN"/>
    <property type="match status" value="1"/>
</dbReference>
<dbReference type="Pfam" id="PF14223">
    <property type="entry name" value="Retrotran_gag_2"/>
    <property type="match status" value="1"/>
</dbReference>
<name>A0A371FZD5_MUCPR</name>
<evidence type="ECO:0008006" key="4">
    <source>
        <dbReference type="Google" id="ProtNLM"/>
    </source>
</evidence>
<evidence type="ECO:0000256" key="1">
    <source>
        <dbReference type="SAM" id="MobiDB-lite"/>
    </source>
</evidence>
<accession>A0A371FZD5</accession>
<protein>
    <recommendedName>
        <fullName evidence="4">DUF4219 domain-containing protein</fullName>
    </recommendedName>
</protein>
<organism evidence="2 3">
    <name type="scientific">Mucuna pruriens</name>
    <name type="common">Velvet bean</name>
    <name type="synonym">Dolichos pruriens</name>
    <dbReference type="NCBI Taxonomy" id="157652"/>
    <lineage>
        <taxon>Eukaryota</taxon>
        <taxon>Viridiplantae</taxon>
        <taxon>Streptophyta</taxon>
        <taxon>Embryophyta</taxon>
        <taxon>Tracheophyta</taxon>
        <taxon>Spermatophyta</taxon>
        <taxon>Magnoliopsida</taxon>
        <taxon>eudicotyledons</taxon>
        <taxon>Gunneridae</taxon>
        <taxon>Pentapetalae</taxon>
        <taxon>rosids</taxon>
        <taxon>fabids</taxon>
        <taxon>Fabales</taxon>
        <taxon>Fabaceae</taxon>
        <taxon>Papilionoideae</taxon>
        <taxon>50 kb inversion clade</taxon>
        <taxon>NPAAA clade</taxon>
        <taxon>indigoferoid/millettioid clade</taxon>
        <taxon>Phaseoleae</taxon>
        <taxon>Mucuna</taxon>
    </lineage>
</organism>
<evidence type="ECO:0000313" key="3">
    <source>
        <dbReference type="Proteomes" id="UP000257109"/>
    </source>
</evidence>
<proteinExistence type="predicted"/>
<evidence type="ECO:0000313" key="2">
    <source>
        <dbReference type="EMBL" id="RDX83677.1"/>
    </source>
</evidence>
<dbReference type="Proteomes" id="UP000257109">
    <property type="component" value="Unassembled WGS sequence"/>
</dbReference>
<gene>
    <name evidence="2" type="ORF">CR513_35377</name>
</gene>
<dbReference type="EMBL" id="QJKJ01007285">
    <property type="protein sequence ID" value="RDX83677.1"/>
    <property type="molecule type" value="Genomic_DNA"/>
</dbReference>
<dbReference type="PANTHER" id="PTHR35317">
    <property type="entry name" value="OS04G0629600 PROTEIN"/>
    <property type="match status" value="1"/>
</dbReference>
<reference evidence="2" key="1">
    <citation type="submission" date="2018-05" db="EMBL/GenBank/DDBJ databases">
        <title>Draft genome of Mucuna pruriens seed.</title>
        <authorList>
            <person name="Nnadi N.E."/>
            <person name="Vos R."/>
            <person name="Hasami M.H."/>
            <person name="Devisetty U.K."/>
            <person name="Aguiy J.C."/>
        </authorList>
    </citation>
    <scope>NUCLEOTIDE SEQUENCE [LARGE SCALE GENOMIC DNA]</scope>
    <source>
        <strain evidence="2">JCA_2017</strain>
    </source>
</reference>